<evidence type="ECO:0000313" key="2">
    <source>
        <dbReference type="Proteomes" id="UP001497535"/>
    </source>
</evidence>
<dbReference type="Proteomes" id="UP001497535">
    <property type="component" value="Unassembled WGS sequence"/>
</dbReference>
<comment type="caution">
    <text evidence="1">The sequence shown here is derived from an EMBL/GenBank/DDBJ whole genome shotgun (WGS) entry which is preliminary data.</text>
</comment>
<keyword evidence="2" id="KW-1185">Reference proteome</keyword>
<name>A0ACB1A4H9_MELEN</name>
<sequence>MSGENKNNLPSRTSLATYHPRLFTYLHLQSSIPFHTIYRPKLPPFLPSMHSQIFL</sequence>
<reference evidence="1" key="1">
    <citation type="submission" date="2023-11" db="EMBL/GenBank/DDBJ databases">
        <authorList>
            <person name="Poullet M."/>
        </authorList>
    </citation>
    <scope>NUCLEOTIDE SEQUENCE</scope>
    <source>
        <strain evidence="1">E1834</strain>
    </source>
</reference>
<evidence type="ECO:0000313" key="1">
    <source>
        <dbReference type="EMBL" id="CAK5085567.1"/>
    </source>
</evidence>
<accession>A0ACB1A4H9</accession>
<gene>
    <name evidence="1" type="ORF">MENTE1834_LOCUS33026</name>
</gene>
<protein>
    <submittedName>
        <fullName evidence="1">Uncharacterized protein</fullName>
    </submittedName>
</protein>
<proteinExistence type="predicted"/>
<organism evidence="1 2">
    <name type="scientific">Meloidogyne enterolobii</name>
    <name type="common">Root-knot nematode worm</name>
    <name type="synonym">Meloidogyne mayaguensis</name>
    <dbReference type="NCBI Taxonomy" id="390850"/>
    <lineage>
        <taxon>Eukaryota</taxon>
        <taxon>Metazoa</taxon>
        <taxon>Ecdysozoa</taxon>
        <taxon>Nematoda</taxon>
        <taxon>Chromadorea</taxon>
        <taxon>Rhabditida</taxon>
        <taxon>Tylenchina</taxon>
        <taxon>Tylenchomorpha</taxon>
        <taxon>Tylenchoidea</taxon>
        <taxon>Meloidogynidae</taxon>
        <taxon>Meloidogyninae</taxon>
        <taxon>Meloidogyne</taxon>
    </lineage>
</organism>
<dbReference type="EMBL" id="CAVMJV010000057">
    <property type="protein sequence ID" value="CAK5085567.1"/>
    <property type="molecule type" value="Genomic_DNA"/>
</dbReference>